<feature type="transmembrane region" description="Helical" evidence="1">
    <location>
        <begin position="21"/>
        <end position="44"/>
    </location>
</feature>
<sequence>MALFHWIGRMFRFAGHLAATAFLKVVTLFGASLDLVLALVTQAYERFDGGFSELAAESRRRRAAKERVAAPAE</sequence>
<keyword evidence="1" id="KW-1133">Transmembrane helix</keyword>
<organism evidence="2 3">
    <name type="scientific">Methylobacterium komagatae</name>
    <dbReference type="NCBI Taxonomy" id="374425"/>
    <lineage>
        <taxon>Bacteria</taxon>
        <taxon>Pseudomonadati</taxon>
        <taxon>Pseudomonadota</taxon>
        <taxon>Alphaproteobacteria</taxon>
        <taxon>Hyphomicrobiales</taxon>
        <taxon>Methylobacteriaceae</taxon>
        <taxon>Methylobacterium</taxon>
    </lineage>
</organism>
<keyword evidence="1" id="KW-0472">Membrane</keyword>
<keyword evidence="1" id="KW-0812">Transmembrane</keyword>
<comment type="caution">
    <text evidence="2">The sequence shown here is derived from an EMBL/GenBank/DDBJ whole genome shotgun (WGS) entry which is preliminary data.</text>
</comment>
<dbReference type="RefSeq" id="WP_378972516.1">
    <property type="nucleotide sequence ID" value="NZ_JBHSWN010000001.1"/>
</dbReference>
<gene>
    <name evidence="2" type="ORF">ACFQE0_19115</name>
</gene>
<evidence type="ECO:0000313" key="3">
    <source>
        <dbReference type="Proteomes" id="UP001596292"/>
    </source>
</evidence>
<evidence type="ECO:0000313" key="2">
    <source>
        <dbReference type="EMBL" id="MFC6791535.1"/>
    </source>
</evidence>
<proteinExistence type="predicted"/>
<accession>A0ABW2BPM9</accession>
<dbReference type="Proteomes" id="UP001596292">
    <property type="component" value="Unassembled WGS sequence"/>
</dbReference>
<reference evidence="3" key="1">
    <citation type="journal article" date="2019" name="Int. J. Syst. Evol. Microbiol.">
        <title>The Global Catalogue of Microorganisms (GCM) 10K type strain sequencing project: providing services to taxonomists for standard genome sequencing and annotation.</title>
        <authorList>
            <consortium name="The Broad Institute Genomics Platform"/>
            <consortium name="The Broad Institute Genome Sequencing Center for Infectious Disease"/>
            <person name="Wu L."/>
            <person name="Ma J."/>
        </authorList>
    </citation>
    <scope>NUCLEOTIDE SEQUENCE [LARGE SCALE GENOMIC DNA]</scope>
    <source>
        <strain evidence="3">CCUG 48316</strain>
    </source>
</reference>
<name>A0ABW2BPM9_9HYPH</name>
<protein>
    <submittedName>
        <fullName evidence="2">Uncharacterized protein</fullName>
    </submittedName>
</protein>
<keyword evidence="3" id="KW-1185">Reference proteome</keyword>
<dbReference type="EMBL" id="JBHSWN010000001">
    <property type="protein sequence ID" value="MFC6791535.1"/>
    <property type="molecule type" value="Genomic_DNA"/>
</dbReference>
<evidence type="ECO:0000256" key="1">
    <source>
        <dbReference type="SAM" id="Phobius"/>
    </source>
</evidence>